<evidence type="ECO:0000313" key="2">
    <source>
        <dbReference type="EMBL" id="KAF5370783.1"/>
    </source>
</evidence>
<organism evidence="2 3">
    <name type="scientific">Tetrapyrgos nigripes</name>
    <dbReference type="NCBI Taxonomy" id="182062"/>
    <lineage>
        <taxon>Eukaryota</taxon>
        <taxon>Fungi</taxon>
        <taxon>Dikarya</taxon>
        <taxon>Basidiomycota</taxon>
        <taxon>Agaricomycotina</taxon>
        <taxon>Agaricomycetes</taxon>
        <taxon>Agaricomycetidae</taxon>
        <taxon>Agaricales</taxon>
        <taxon>Marasmiineae</taxon>
        <taxon>Marasmiaceae</taxon>
        <taxon>Tetrapyrgos</taxon>
    </lineage>
</organism>
<feature type="region of interest" description="Disordered" evidence="1">
    <location>
        <begin position="100"/>
        <end position="158"/>
    </location>
</feature>
<proteinExistence type="predicted"/>
<protein>
    <submittedName>
        <fullName evidence="2">Uncharacterized protein</fullName>
    </submittedName>
</protein>
<gene>
    <name evidence="2" type="ORF">D9758_002131</name>
</gene>
<dbReference type="EMBL" id="JAACJM010000010">
    <property type="protein sequence ID" value="KAF5370783.1"/>
    <property type="molecule type" value="Genomic_DNA"/>
</dbReference>
<evidence type="ECO:0000313" key="3">
    <source>
        <dbReference type="Proteomes" id="UP000559256"/>
    </source>
</evidence>
<accession>A0A8H5GTH9</accession>
<reference evidence="2 3" key="1">
    <citation type="journal article" date="2020" name="ISME J.">
        <title>Uncovering the hidden diversity of litter-decomposition mechanisms in mushroom-forming fungi.</title>
        <authorList>
            <person name="Floudas D."/>
            <person name="Bentzer J."/>
            <person name="Ahren D."/>
            <person name="Johansson T."/>
            <person name="Persson P."/>
            <person name="Tunlid A."/>
        </authorList>
    </citation>
    <scope>NUCLEOTIDE SEQUENCE [LARGE SCALE GENOMIC DNA]</scope>
    <source>
        <strain evidence="2 3">CBS 291.85</strain>
    </source>
</reference>
<dbReference type="AlphaFoldDB" id="A0A8H5GTH9"/>
<dbReference type="Proteomes" id="UP000559256">
    <property type="component" value="Unassembled WGS sequence"/>
</dbReference>
<sequence length="296" mass="33238">MRDVLLPLMTSRYPTVRQQYPNEGRRKWHLRVMEEFWSSNPPPPLPTSVSVEDEAVISPFKQDSDPFDQLLEDVVGGVLIRTDYDDENAWQAFSAKLKEAEAELSGPPPDAEPEASSLKSSDNVDVDMDKGQNAEGDGDDDESDDSDSDGTEGNLIKVINPTVSEEHTIFRNISNLRALRLFNDVDIRPAPPVPSGSKRVSPQNRLVDQAGWQEIYSGVTVWIYDKQSNVDGSVRLVGSEGDIYGTATGDSWRAQVSHIYDLQFNMTFSGMKINFGGMDRWDYSERKRNMEEAEQL</sequence>
<name>A0A8H5GTH9_9AGAR</name>
<feature type="compositionally biased region" description="Acidic residues" evidence="1">
    <location>
        <begin position="136"/>
        <end position="150"/>
    </location>
</feature>
<evidence type="ECO:0000256" key="1">
    <source>
        <dbReference type="SAM" id="MobiDB-lite"/>
    </source>
</evidence>
<dbReference type="OrthoDB" id="204784at2759"/>
<comment type="caution">
    <text evidence="2">The sequence shown here is derived from an EMBL/GenBank/DDBJ whole genome shotgun (WGS) entry which is preliminary data.</text>
</comment>
<keyword evidence="3" id="KW-1185">Reference proteome</keyword>